<keyword evidence="1" id="KW-0677">Repeat</keyword>
<organism evidence="4 5">
    <name type="scientific">Tunturiibacter gelidiferens</name>
    <dbReference type="NCBI Taxonomy" id="3069689"/>
    <lineage>
        <taxon>Bacteria</taxon>
        <taxon>Pseudomonadati</taxon>
        <taxon>Acidobacteriota</taxon>
        <taxon>Terriglobia</taxon>
        <taxon>Terriglobales</taxon>
        <taxon>Acidobacteriaceae</taxon>
        <taxon>Tunturiibacter</taxon>
    </lineage>
</organism>
<dbReference type="SUPFAM" id="SSF48452">
    <property type="entry name" value="TPR-like"/>
    <property type="match status" value="2"/>
</dbReference>
<dbReference type="PANTHER" id="PTHR45586">
    <property type="entry name" value="TPR REPEAT-CONTAINING PROTEIN PA4667"/>
    <property type="match status" value="1"/>
</dbReference>
<keyword evidence="5" id="KW-1185">Reference proteome</keyword>
<evidence type="ECO:0000313" key="4">
    <source>
        <dbReference type="EMBL" id="MBB5327969.1"/>
    </source>
</evidence>
<feature type="repeat" description="TPR" evidence="3">
    <location>
        <begin position="323"/>
        <end position="356"/>
    </location>
</feature>
<feature type="repeat" description="TPR" evidence="3">
    <location>
        <begin position="41"/>
        <end position="74"/>
    </location>
</feature>
<dbReference type="EMBL" id="JACHEB010000003">
    <property type="protein sequence ID" value="MBB5327969.1"/>
    <property type="molecule type" value="Genomic_DNA"/>
</dbReference>
<comment type="caution">
    <text evidence="4">The sequence shown here is derived from an EMBL/GenBank/DDBJ whole genome shotgun (WGS) entry which is preliminary data.</text>
</comment>
<dbReference type="PANTHER" id="PTHR45586:SF1">
    <property type="entry name" value="LIPOPOLYSACCHARIDE ASSEMBLY PROTEIN B"/>
    <property type="match status" value="1"/>
</dbReference>
<dbReference type="RefSeq" id="WP_183975073.1">
    <property type="nucleotide sequence ID" value="NZ_JACHEB010000003.1"/>
</dbReference>
<sequence length="509" mass="54810">MCAQGAQNDLLEHAIDDAGHGRYSSSKAKIEAVIAINPNQPEPWYQLGLLYGQMADYRSAETAFRHVLVLDPKSAKAHCRLGQTLVAEPDGKEDWGGAVAEFRSALALDPDYPEANSLLGLGMMHLGDRAAAIAILRHAIQMHPTQASAHLNLALTLEVQPDGQDEAVTEYRAALAAKPDAPETEASLGQLLLSLGRLQEAEQEFRGALRLNPDLQDANYGLARVLKADKKAGEAAAEFDLAVEQQQLKPDGIHAIRLSNGALQLAANGNLPEAIVNLQNAILLKPNYGIAKYNLGLILADSGDFAAAKEQLINAASLLPWQAKIWFDLGRVLVKLGDTRRGIESVSWAVQLSSANPTFVAELNQLRAADPQAPRALSGPPRFGAMSDTFAARFAFAKELKGRGDLLGAIGELLRSLQLKPNALDARIELAEAYASQSRWNRVVEEYRKVLLVAGEENVSGHLGLGNALLKTGRATEAAWQFNEALKLKPDLAAARAGLEQAHRSSSRP</sequence>
<reference evidence="4 5" key="1">
    <citation type="submission" date="2020-08" db="EMBL/GenBank/DDBJ databases">
        <title>Genomic Encyclopedia of Type Strains, Phase IV (KMG-V): Genome sequencing to study the core and pangenomes of soil and plant-associated prokaryotes.</title>
        <authorList>
            <person name="Whitman W."/>
        </authorList>
    </citation>
    <scope>NUCLEOTIDE SEQUENCE [LARGE SCALE GENOMIC DNA]</scope>
    <source>
        <strain evidence="4 5">X5P2</strain>
    </source>
</reference>
<evidence type="ECO:0000256" key="3">
    <source>
        <dbReference type="PROSITE-ProRule" id="PRU00339"/>
    </source>
</evidence>
<name>A0A9X0U349_9BACT</name>
<proteinExistence type="predicted"/>
<dbReference type="Proteomes" id="UP000535182">
    <property type="component" value="Unassembled WGS sequence"/>
</dbReference>
<gene>
    <name evidence="4" type="ORF">HDF14_001575</name>
</gene>
<dbReference type="AlphaFoldDB" id="A0A9X0U349"/>
<dbReference type="SMART" id="SM00028">
    <property type="entry name" value="TPR"/>
    <property type="match status" value="10"/>
</dbReference>
<dbReference type="PROSITE" id="PS50005">
    <property type="entry name" value="TPR"/>
    <property type="match status" value="4"/>
</dbReference>
<dbReference type="InterPro" id="IPR011990">
    <property type="entry name" value="TPR-like_helical_dom_sf"/>
</dbReference>
<dbReference type="InterPro" id="IPR019734">
    <property type="entry name" value="TPR_rpt"/>
</dbReference>
<evidence type="ECO:0000256" key="1">
    <source>
        <dbReference type="ARBA" id="ARBA00022737"/>
    </source>
</evidence>
<accession>A0A9X0U349</accession>
<dbReference type="InterPro" id="IPR051012">
    <property type="entry name" value="CellSynth/LPSAsmb/PSIAsmb"/>
</dbReference>
<protein>
    <submittedName>
        <fullName evidence="4">Tetratricopeptide (TPR) repeat protein</fullName>
    </submittedName>
</protein>
<feature type="repeat" description="TPR" evidence="3">
    <location>
        <begin position="182"/>
        <end position="215"/>
    </location>
</feature>
<dbReference type="Pfam" id="PF13432">
    <property type="entry name" value="TPR_16"/>
    <property type="match status" value="5"/>
</dbReference>
<keyword evidence="2 3" id="KW-0802">TPR repeat</keyword>
<feature type="repeat" description="TPR" evidence="3">
    <location>
        <begin position="459"/>
        <end position="492"/>
    </location>
</feature>
<evidence type="ECO:0000256" key="2">
    <source>
        <dbReference type="ARBA" id="ARBA00022803"/>
    </source>
</evidence>
<evidence type="ECO:0000313" key="5">
    <source>
        <dbReference type="Proteomes" id="UP000535182"/>
    </source>
</evidence>
<dbReference type="Gene3D" id="1.25.40.10">
    <property type="entry name" value="Tetratricopeptide repeat domain"/>
    <property type="match status" value="5"/>
</dbReference>